<dbReference type="OrthoDB" id="3900342at2759"/>
<keyword evidence="4 9" id="KW-0812">Transmembrane</keyword>
<protein>
    <recommendedName>
        <fullName evidence="10">Amino acid permease/ SLC12A domain-containing protein</fullName>
    </recommendedName>
</protein>
<keyword evidence="12" id="KW-1185">Reference proteome</keyword>
<dbReference type="FunFam" id="1.20.1740.10:FF:000017">
    <property type="entry name" value="Amino acid permease"/>
    <property type="match status" value="1"/>
</dbReference>
<proteinExistence type="predicted"/>
<feature type="transmembrane region" description="Helical" evidence="9">
    <location>
        <begin position="278"/>
        <end position="297"/>
    </location>
</feature>
<feature type="compositionally biased region" description="Basic and acidic residues" evidence="8">
    <location>
        <begin position="1"/>
        <end position="19"/>
    </location>
</feature>
<comment type="subcellular location">
    <subcellularLocation>
        <location evidence="1">Cell membrane</location>
        <topology evidence="1">Multi-pass membrane protein</topology>
    </subcellularLocation>
</comment>
<dbReference type="AlphaFoldDB" id="A0A1V8S844"/>
<feature type="transmembrane region" description="Helical" evidence="9">
    <location>
        <begin position="485"/>
        <end position="503"/>
    </location>
</feature>
<comment type="caution">
    <text evidence="11">The sequence shown here is derived from an EMBL/GenBank/DDBJ whole genome shotgun (WGS) entry which is preliminary data.</text>
</comment>
<feature type="transmembrane region" description="Helical" evidence="9">
    <location>
        <begin position="132"/>
        <end position="151"/>
    </location>
</feature>
<dbReference type="InParanoid" id="A0A1V8S844"/>
<feature type="transmembrane region" description="Helical" evidence="9">
    <location>
        <begin position="54"/>
        <end position="73"/>
    </location>
</feature>
<dbReference type="PANTHER" id="PTHR43341">
    <property type="entry name" value="AMINO ACID PERMEASE"/>
    <property type="match status" value="1"/>
</dbReference>
<feature type="transmembrane region" description="Helical" evidence="9">
    <location>
        <begin position="448"/>
        <end position="473"/>
    </location>
</feature>
<dbReference type="PANTHER" id="PTHR43341:SF1">
    <property type="entry name" value="GENERAL AMINO-ACID PERMEASE GAP1"/>
    <property type="match status" value="1"/>
</dbReference>
<dbReference type="InterPro" id="IPR050524">
    <property type="entry name" value="APC_YAT"/>
</dbReference>
<name>A0A1V8S844_9PEZI</name>
<evidence type="ECO:0000256" key="2">
    <source>
        <dbReference type="ARBA" id="ARBA00022448"/>
    </source>
</evidence>
<feature type="transmembrane region" description="Helical" evidence="9">
    <location>
        <begin position="317"/>
        <end position="345"/>
    </location>
</feature>
<feature type="transmembrane region" description="Helical" evidence="9">
    <location>
        <begin position="406"/>
        <end position="427"/>
    </location>
</feature>
<keyword evidence="6 9" id="KW-1133">Transmembrane helix</keyword>
<feature type="transmembrane region" description="Helical" evidence="9">
    <location>
        <begin position="378"/>
        <end position="394"/>
    </location>
</feature>
<dbReference type="PROSITE" id="PS00218">
    <property type="entry name" value="AMINO_ACID_PERMEASE_1"/>
    <property type="match status" value="1"/>
</dbReference>
<dbReference type="InterPro" id="IPR004841">
    <property type="entry name" value="AA-permease/SLC12A_dom"/>
</dbReference>
<gene>
    <name evidence="11" type="ORF">B0A48_18459</name>
</gene>
<dbReference type="Proteomes" id="UP000192596">
    <property type="component" value="Unassembled WGS sequence"/>
</dbReference>
<organism evidence="11 12">
    <name type="scientific">Cryoendolithus antarcticus</name>
    <dbReference type="NCBI Taxonomy" id="1507870"/>
    <lineage>
        <taxon>Eukaryota</taxon>
        <taxon>Fungi</taxon>
        <taxon>Dikarya</taxon>
        <taxon>Ascomycota</taxon>
        <taxon>Pezizomycotina</taxon>
        <taxon>Dothideomycetes</taxon>
        <taxon>Dothideomycetidae</taxon>
        <taxon>Cladosporiales</taxon>
        <taxon>Cladosporiaceae</taxon>
        <taxon>Cryoendolithus</taxon>
    </lineage>
</organism>
<evidence type="ECO:0000313" key="12">
    <source>
        <dbReference type="Proteomes" id="UP000192596"/>
    </source>
</evidence>
<keyword evidence="7 9" id="KW-0472">Membrane</keyword>
<dbReference type="InterPro" id="IPR004762">
    <property type="entry name" value="Amino_acid_permease_fungi"/>
</dbReference>
<dbReference type="GO" id="GO:0015171">
    <property type="term" value="F:amino acid transmembrane transporter activity"/>
    <property type="evidence" value="ECO:0007669"/>
    <property type="project" value="TreeGrafter"/>
</dbReference>
<dbReference type="EMBL" id="NAJO01000112">
    <property type="protein sequence ID" value="OQN95302.1"/>
    <property type="molecule type" value="Genomic_DNA"/>
</dbReference>
<keyword evidence="3" id="KW-1003">Cell membrane</keyword>
<sequence length="557" mass="60442">MSTYPEIKHDGSSDEEKGHQHNKVVDSLPVQGDEVQPGGQRELKRSLKGRHMQMIAIGGAIGAGFFVGSGGALTTGGPGSLVIAFCIIGLMLLLTMQALAELAVMYPVNGAFYSYAVRFIDPSWGFATGWDYAIQWLTVLPFEITAAALTISFWKKGAETNVGVWVTIFLVALCAIQVFGVRGYGEVEFVLAIIKVTATIGFIILAIIIDCGGVPTDDRGYIGARYWHDPGAFRNGFKGFCSVFVTASFAFGGTELTGLAAAEATNPMRSIPMATKQVFWRISLFYVVGLFLVGLVVPSDNPGLLHASGAATAYSPFVIAINLAGIRALPSIFNVVILLAVLSVANSCTYASTRTMQALGQTNMGPSFLAYVDKKGRPLWCVLIQIAFGFLAYINEASTGSTIFTWLLALSGLANFFIWGTICLSHIRFRAGWKAQGHTLDELPYKAFFGVYGSAIGLTLNIICLVAQFYVALFPVGGAPPDAEAFFESYLAAPLILALYVFWKLWSRDFSWYIKAKDMDVTTGLRANLDEIREMAEEKRRTAGPKNLPMKIVRALF</sequence>
<evidence type="ECO:0000256" key="8">
    <source>
        <dbReference type="SAM" id="MobiDB-lite"/>
    </source>
</evidence>
<dbReference type="GO" id="GO:0005886">
    <property type="term" value="C:plasma membrane"/>
    <property type="evidence" value="ECO:0007669"/>
    <property type="project" value="UniProtKB-SubCell"/>
</dbReference>
<feature type="region of interest" description="Disordered" evidence="8">
    <location>
        <begin position="1"/>
        <end position="22"/>
    </location>
</feature>
<accession>A0A1V8S844</accession>
<keyword evidence="5" id="KW-0029">Amino-acid transport</keyword>
<evidence type="ECO:0000259" key="10">
    <source>
        <dbReference type="Pfam" id="PF00324"/>
    </source>
</evidence>
<evidence type="ECO:0000256" key="4">
    <source>
        <dbReference type="ARBA" id="ARBA00022692"/>
    </source>
</evidence>
<dbReference type="Pfam" id="PF00324">
    <property type="entry name" value="AA_permease"/>
    <property type="match status" value="1"/>
</dbReference>
<evidence type="ECO:0000256" key="1">
    <source>
        <dbReference type="ARBA" id="ARBA00004651"/>
    </source>
</evidence>
<dbReference type="NCBIfam" id="TIGR00913">
    <property type="entry name" value="2A0310"/>
    <property type="match status" value="1"/>
</dbReference>
<dbReference type="InterPro" id="IPR004840">
    <property type="entry name" value="Amino_acid_permease_CS"/>
</dbReference>
<evidence type="ECO:0000256" key="3">
    <source>
        <dbReference type="ARBA" id="ARBA00022475"/>
    </source>
</evidence>
<evidence type="ECO:0000256" key="6">
    <source>
        <dbReference type="ARBA" id="ARBA00022989"/>
    </source>
</evidence>
<evidence type="ECO:0000313" key="11">
    <source>
        <dbReference type="EMBL" id="OQN95302.1"/>
    </source>
</evidence>
<dbReference type="PIRSF" id="PIRSF006060">
    <property type="entry name" value="AA_transporter"/>
    <property type="match status" value="1"/>
</dbReference>
<feature type="transmembrane region" description="Helical" evidence="9">
    <location>
        <begin position="79"/>
        <end position="96"/>
    </location>
</feature>
<feature type="transmembrane region" description="Helical" evidence="9">
    <location>
        <begin position="189"/>
        <end position="209"/>
    </location>
</feature>
<feature type="domain" description="Amino acid permease/ SLC12A" evidence="10">
    <location>
        <begin position="51"/>
        <end position="509"/>
    </location>
</feature>
<dbReference type="STRING" id="1507870.A0A1V8S844"/>
<evidence type="ECO:0000256" key="5">
    <source>
        <dbReference type="ARBA" id="ARBA00022970"/>
    </source>
</evidence>
<evidence type="ECO:0000256" key="7">
    <source>
        <dbReference type="ARBA" id="ARBA00023136"/>
    </source>
</evidence>
<feature type="transmembrane region" description="Helical" evidence="9">
    <location>
        <begin position="163"/>
        <end position="183"/>
    </location>
</feature>
<dbReference type="Gene3D" id="1.20.1740.10">
    <property type="entry name" value="Amino acid/polyamine transporter I"/>
    <property type="match status" value="1"/>
</dbReference>
<evidence type="ECO:0000256" key="9">
    <source>
        <dbReference type="SAM" id="Phobius"/>
    </source>
</evidence>
<reference evidence="12" key="1">
    <citation type="submission" date="2017-03" db="EMBL/GenBank/DDBJ databases">
        <title>Genomes of endolithic fungi from Antarctica.</title>
        <authorList>
            <person name="Coleine C."/>
            <person name="Masonjones S."/>
            <person name="Stajich J.E."/>
        </authorList>
    </citation>
    <scope>NUCLEOTIDE SEQUENCE [LARGE SCALE GENOMIC DNA]</scope>
    <source>
        <strain evidence="12">CCFEE 5527</strain>
    </source>
</reference>
<keyword evidence="2" id="KW-0813">Transport</keyword>